<dbReference type="InterPro" id="IPR010982">
    <property type="entry name" value="Lambda_DNA-bd_dom_sf"/>
</dbReference>
<dbReference type="SUPFAM" id="SSF47413">
    <property type="entry name" value="lambda repressor-like DNA-binding domains"/>
    <property type="match status" value="1"/>
</dbReference>
<organism evidence="2 3">
    <name type="scientific">Hallerella succinigenes</name>
    <dbReference type="NCBI Taxonomy" id="1896222"/>
    <lineage>
        <taxon>Bacteria</taxon>
        <taxon>Pseudomonadati</taxon>
        <taxon>Fibrobacterota</taxon>
        <taxon>Fibrobacteria</taxon>
        <taxon>Fibrobacterales</taxon>
        <taxon>Fibrobacteraceae</taxon>
        <taxon>Hallerella</taxon>
    </lineage>
</organism>
<gene>
    <name evidence="2" type="ORF">BGX16_1808</name>
</gene>
<dbReference type="AlphaFoldDB" id="A0A2M9A825"/>
<keyword evidence="3" id="KW-1185">Reference proteome</keyword>
<dbReference type="Gene3D" id="1.10.260.40">
    <property type="entry name" value="lambda repressor-like DNA-binding domains"/>
    <property type="match status" value="1"/>
</dbReference>
<reference evidence="2 3" key="1">
    <citation type="submission" date="2017-11" db="EMBL/GenBank/DDBJ databases">
        <title>Animal gut microbial communities from fecal samples from Wisconsin, USA.</title>
        <authorList>
            <person name="Neumann A."/>
        </authorList>
    </citation>
    <scope>NUCLEOTIDE SEQUENCE [LARGE SCALE GENOMIC DNA]</scope>
    <source>
        <strain evidence="2 3">UWS3</strain>
    </source>
</reference>
<dbReference type="Pfam" id="PF01381">
    <property type="entry name" value="HTH_3"/>
    <property type="match status" value="1"/>
</dbReference>
<dbReference type="Proteomes" id="UP000231134">
    <property type="component" value="Unassembled WGS sequence"/>
</dbReference>
<dbReference type="SMART" id="SM00530">
    <property type="entry name" value="HTH_XRE"/>
    <property type="match status" value="1"/>
</dbReference>
<comment type="caution">
    <text evidence="2">The sequence shown here is derived from an EMBL/GenBank/DDBJ whole genome shotgun (WGS) entry which is preliminary data.</text>
</comment>
<name>A0A2M9A825_9BACT</name>
<dbReference type="PROSITE" id="PS50943">
    <property type="entry name" value="HTH_CROC1"/>
    <property type="match status" value="1"/>
</dbReference>
<accession>A0A2M9A825</accession>
<evidence type="ECO:0000313" key="3">
    <source>
        <dbReference type="Proteomes" id="UP000231134"/>
    </source>
</evidence>
<feature type="domain" description="HTH cro/C1-type" evidence="1">
    <location>
        <begin position="70"/>
        <end position="124"/>
    </location>
</feature>
<dbReference type="RefSeq" id="WP_241899510.1">
    <property type="nucleotide sequence ID" value="NZ_PGEX01000001.1"/>
</dbReference>
<dbReference type="InterPro" id="IPR001387">
    <property type="entry name" value="Cro/C1-type_HTH"/>
</dbReference>
<dbReference type="CDD" id="cd00093">
    <property type="entry name" value="HTH_XRE"/>
    <property type="match status" value="1"/>
</dbReference>
<evidence type="ECO:0000313" key="2">
    <source>
        <dbReference type="EMBL" id="PJJ41808.1"/>
    </source>
</evidence>
<dbReference type="GO" id="GO:0003677">
    <property type="term" value="F:DNA binding"/>
    <property type="evidence" value="ECO:0007669"/>
    <property type="project" value="InterPro"/>
</dbReference>
<proteinExistence type="predicted"/>
<evidence type="ECO:0000259" key="1">
    <source>
        <dbReference type="PROSITE" id="PS50943"/>
    </source>
</evidence>
<protein>
    <submittedName>
        <fullName evidence="2">Helix-turn-helix protein</fullName>
    </submittedName>
</protein>
<dbReference type="EMBL" id="PGEX01000001">
    <property type="protein sequence ID" value="PJJ41808.1"/>
    <property type="molecule type" value="Genomic_DNA"/>
</dbReference>
<sequence>MLVAVEKPRTRNTEAVSFKVEGERIPEWLLGIVREVYPTAKVEDGDDRIEISSTDWYKDMESRDTPARTLKIMRTAAGLTQKDLAKKLGIAFQNYNPLERGTRPITMQMAMRLADALGTSYEMFYKEK</sequence>